<accession>A0A0G1I1M2</accession>
<dbReference type="Pfam" id="PF00011">
    <property type="entry name" value="HSP20"/>
    <property type="match status" value="1"/>
</dbReference>
<organism evidence="4 5">
    <name type="scientific">candidate division Kazan bacterium GW2011_GWA1_44_22</name>
    <dbReference type="NCBI Taxonomy" id="1620410"/>
    <lineage>
        <taxon>Bacteria</taxon>
        <taxon>Bacteria division Kazan-3B-28</taxon>
    </lineage>
</organism>
<protein>
    <submittedName>
        <fullName evidence="4">Heat shock protein Hsp20</fullName>
    </submittedName>
</protein>
<evidence type="ECO:0000259" key="3">
    <source>
        <dbReference type="PROSITE" id="PS01031"/>
    </source>
</evidence>
<dbReference type="PROSITE" id="PS01031">
    <property type="entry name" value="SHSP"/>
    <property type="match status" value="1"/>
</dbReference>
<sequence>MTQINISSHAWSDPELGATLETDDVNEYANEVELPVDIARNGNHLIITTPMVGVKNDQIDLTVNNDVLYLHKSASDFRETKIDNYYMQECHWGALSREIQLPVAVDPVGAKASLHDGVLRIILPILGNRKSRIIKVQ</sequence>
<comment type="caution">
    <text evidence="4">The sequence shown here is derived from an EMBL/GenBank/DDBJ whole genome shotgun (WGS) entry which is preliminary data.</text>
</comment>
<proteinExistence type="inferred from homology"/>
<evidence type="ECO:0000256" key="2">
    <source>
        <dbReference type="RuleBase" id="RU003616"/>
    </source>
</evidence>
<dbReference type="EMBL" id="LCIJ01000009">
    <property type="protein sequence ID" value="KKT52718.1"/>
    <property type="molecule type" value="Genomic_DNA"/>
</dbReference>
<comment type="similarity">
    <text evidence="1 2">Belongs to the small heat shock protein (HSP20) family.</text>
</comment>
<gene>
    <name evidence="4" type="ORF">VE96_C0009G0009</name>
</gene>
<evidence type="ECO:0000256" key="1">
    <source>
        <dbReference type="PROSITE-ProRule" id="PRU00285"/>
    </source>
</evidence>
<evidence type="ECO:0000313" key="4">
    <source>
        <dbReference type="EMBL" id="KKT52718.1"/>
    </source>
</evidence>
<dbReference type="InterPro" id="IPR002068">
    <property type="entry name" value="A-crystallin/Hsp20_dom"/>
</dbReference>
<reference evidence="4 5" key="1">
    <citation type="journal article" date="2015" name="Nature">
        <title>rRNA introns, odd ribosomes, and small enigmatic genomes across a large radiation of phyla.</title>
        <authorList>
            <person name="Brown C.T."/>
            <person name="Hug L.A."/>
            <person name="Thomas B.C."/>
            <person name="Sharon I."/>
            <person name="Castelle C.J."/>
            <person name="Singh A."/>
            <person name="Wilkins M.J."/>
            <person name="Williams K.H."/>
            <person name="Banfield J.F."/>
        </authorList>
    </citation>
    <scope>NUCLEOTIDE SEQUENCE [LARGE SCALE GENOMIC DNA]</scope>
</reference>
<dbReference type="AlphaFoldDB" id="A0A0G1I1M2"/>
<dbReference type="SUPFAM" id="SSF49764">
    <property type="entry name" value="HSP20-like chaperones"/>
    <property type="match status" value="1"/>
</dbReference>
<keyword evidence="4" id="KW-0346">Stress response</keyword>
<dbReference type="Proteomes" id="UP000034752">
    <property type="component" value="Unassembled WGS sequence"/>
</dbReference>
<dbReference type="CDD" id="cd06464">
    <property type="entry name" value="ACD_sHsps-like"/>
    <property type="match status" value="1"/>
</dbReference>
<feature type="domain" description="SHSP" evidence="3">
    <location>
        <begin position="27"/>
        <end position="137"/>
    </location>
</feature>
<name>A0A0G1I1M2_UNCK3</name>
<dbReference type="InterPro" id="IPR008978">
    <property type="entry name" value="HSP20-like_chaperone"/>
</dbReference>
<evidence type="ECO:0000313" key="5">
    <source>
        <dbReference type="Proteomes" id="UP000034752"/>
    </source>
</evidence>
<dbReference type="Gene3D" id="2.60.40.790">
    <property type="match status" value="1"/>
</dbReference>